<comment type="caution">
    <text evidence="1">The sequence shown here is derived from an EMBL/GenBank/DDBJ whole genome shotgun (WGS) entry which is preliminary data.</text>
</comment>
<gene>
    <name evidence="1" type="ORF">M9H77_21845</name>
</gene>
<dbReference type="Proteomes" id="UP001060085">
    <property type="component" value="Linkage Group LG05"/>
</dbReference>
<name>A0ACC0ARB7_CATRO</name>
<keyword evidence="2" id="KW-1185">Reference proteome</keyword>
<accession>A0ACC0ARB7</accession>
<organism evidence="1 2">
    <name type="scientific">Catharanthus roseus</name>
    <name type="common">Madagascar periwinkle</name>
    <name type="synonym">Vinca rosea</name>
    <dbReference type="NCBI Taxonomy" id="4058"/>
    <lineage>
        <taxon>Eukaryota</taxon>
        <taxon>Viridiplantae</taxon>
        <taxon>Streptophyta</taxon>
        <taxon>Embryophyta</taxon>
        <taxon>Tracheophyta</taxon>
        <taxon>Spermatophyta</taxon>
        <taxon>Magnoliopsida</taxon>
        <taxon>eudicotyledons</taxon>
        <taxon>Gunneridae</taxon>
        <taxon>Pentapetalae</taxon>
        <taxon>asterids</taxon>
        <taxon>lamiids</taxon>
        <taxon>Gentianales</taxon>
        <taxon>Apocynaceae</taxon>
        <taxon>Rauvolfioideae</taxon>
        <taxon>Vinceae</taxon>
        <taxon>Catharanthinae</taxon>
        <taxon>Catharanthus</taxon>
    </lineage>
</organism>
<dbReference type="EMBL" id="CM044705">
    <property type="protein sequence ID" value="KAI5662522.1"/>
    <property type="molecule type" value="Genomic_DNA"/>
</dbReference>
<evidence type="ECO:0000313" key="2">
    <source>
        <dbReference type="Proteomes" id="UP001060085"/>
    </source>
</evidence>
<evidence type="ECO:0000313" key="1">
    <source>
        <dbReference type="EMBL" id="KAI5662522.1"/>
    </source>
</evidence>
<reference evidence="2" key="1">
    <citation type="journal article" date="2023" name="Nat. Plants">
        <title>Single-cell RNA sequencing provides a high-resolution roadmap for understanding the multicellular compartmentation of specialized metabolism.</title>
        <authorList>
            <person name="Sun S."/>
            <person name="Shen X."/>
            <person name="Li Y."/>
            <person name="Li Y."/>
            <person name="Wang S."/>
            <person name="Li R."/>
            <person name="Zhang H."/>
            <person name="Shen G."/>
            <person name="Guo B."/>
            <person name="Wei J."/>
            <person name="Xu J."/>
            <person name="St-Pierre B."/>
            <person name="Chen S."/>
            <person name="Sun C."/>
        </authorList>
    </citation>
    <scope>NUCLEOTIDE SEQUENCE [LARGE SCALE GENOMIC DNA]</scope>
</reference>
<sequence>MQLWKIARIYIACSHTLAICKDNGTRPNACVLDIHSRETYKRIYQSNFYPVGYEDFWRDAPYNLTFYPPIMNNQWGRKHGTRFRGEMDYRNPDSPSRCSRC</sequence>
<proteinExistence type="predicted"/>
<protein>
    <submittedName>
        <fullName evidence="1">Uncharacterized protein</fullName>
    </submittedName>
</protein>